<evidence type="ECO:0000256" key="1">
    <source>
        <dbReference type="SAM" id="MobiDB-lite"/>
    </source>
</evidence>
<feature type="signal peptide" evidence="2">
    <location>
        <begin position="1"/>
        <end position="21"/>
    </location>
</feature>
<feature type="chain" id="PRO_5038117326" description="PsiF repeat-containing protein" evidence="2">
    <location>
        <begin position="22"/>
        <end position="67"/>
    </location>
</feature>
<gene>
    <name evidence="3" type="ORF">I8E28_02985</name>
</gene>
<dbReference type="RefSeq" id="WP_200786359.1">
    <property type="nucleotide sequence ID" value="NZ_JAEDAO010000001.1"/>
</dbReference>
<accession>A0A934PYP4</accession>
<protein>
    <recommendedName>
        <fullName evidence="5">PsiF repeat-containing protein</fullName>
    </recommendedName>
</protein>
<evidence type="ECO:0000313" key="3">
    <source>
        <dbReference type="EMBL" id="MBK0391548.1"/>
    </source>
</evidence>
<comment type="caution">
    <text evidence="3">The sequence shown here is derived from an EMBL/GenBank/DDBJ whole genome shotgun (WGS) entry which is preliminary data.</text>
</comment>
<dbReference type="InterPro" id="IPR011690">
    <property type="entry name" value="P_starv_induced_PsiF"/>
</dbReference>
<evidence type="ECO:0000256" key="2">
    <source>
        <dbReference type="SAM" id="SignalP"/>
    </source>
</evidence>
<name>A0A934PYP4_9BURK</name>
<feature type="region of interest" description="Disordered" evidence="1">
    <location>
        <begin position="18"/>
        <end position="47"/>
    </location>
</feature>
<dbReference type="AlphaFoldDB" id="A0A934PYP4"/>
<dbReference type="EMBL" id="JAEDAO010000001">
    <property type="protein sequence ID" value="MBK0391548.1"/>
    <property type="molecule type" value="Genomic_DNA"/>
</dbReference>
<dbReference type="Pfam" id="PF07769">
    <property type="entry name" value="PsiF_repeat"/>
    <property type="match status" value="1"/>
</dbReference>
<keyword evidence="4" id="KW-1185">Reference proteome</keyword>
<proteinExistence type="predicted"/>
<reference evidence="3" key="1">
    <citation type="submission" date="2020-12" db="EMBL/GenBank/DDBJ databases">
        <title>Ramlibacter sp. nov., isolated from a freshwater alga, Cryptomonas.</title>
        <authorList>
            <person name="Kim H.M."/>
            <person name="Jeon C.O."/>
        </authorList>
    </citation>
    <scope>NUCLEOTIDE SEQUENCE</scope>
    <source>
        <strain evidence="3">CrO1</strain>
    </source>
</reference>
<evidence type="ECO:0008006" key="5">
    <source>
        <dbReference type="Google" id="ProtNLM"/>
    </source>
</evidence>
<sequence>MRTIVTLTFVLAAFAAGASHAASDRKPADAQPAQHSRMKDCSAGAKAKGLKGDERKAFMSDCLKKKD</sequence>
<organism evidence="3 4">
    <name type="scientific">Ramlibacter algicola</name>
    <dbReference type="NCBI Taxonomy" id="2795217"/>
    <lineage>
        <taxon>Bacteria</taxon>
        <taxon>Pseudomonadati</taxon>
        <taxon>Pseudomonadota</taxon>
        <taxon>Betaproteobacteria</taxon>
        <taxon>Burkholderiales</taxon>
        <taxon>Comamonadaceae</taxon>
        <taxon>Ramlibacter</taxon>
    </lineage>
</organism>
<evidence type="ECO:0000313" key="4">
    <source>
        <dbReference type="Proteomes" id="UP000617041"/>
    </source>
</evidence>
<keyword evidence="2" id="KW-0732">Signal</keyword>
<dbReference type="Proteomes" id="UP000617041">
    <property type="component" value="Unassembled WGS sequence"/>
</dbReference>